<dbReference type="NCBIfam" id="TIGR00797">
    <property type="entry name" value="matE"/>
    <property type="match status" value="1"/>
</dbReference>
<feature type="transmembrane region" description="Helical" evidence="7">
    <location>
        <begin position="392"/>
        <end position="413"/>
    </location>
</feature>
<dbReference type="InterPro" id="IPR002528">
    <property type="entry name" value="MATE_fam"/>
</dbReference>
<feature type="transmembrane region" description="Helical" evidence="7">
    <location>
        <begin position="169"/>
        <end position="192"/>
    </location>
</feature>
<feature type="transmembrane region" description="Helical" evidence="7">
    <location>
        <begin position="94"/>
        <end position="120"/>
    </location>
</feature>
<sequence length="456" mass="49789">MMKNNSATINVLRDGNMMKSLVKMGLPMVISMLIMAVYNIADTFWVSHLGTIPIAAVSIVFPFALIFTGVGLTFGVGGGVFVSRLLGKKKLDEASVVASVSVLTAFMSGIFIMTFCNLFIHRILCYMGADDASINIAIGYGRLFTVCCAIGVFNVASANIFVSQGASKVSATAMITGAVVNMGLVPLFIYIFGLGVNGSTYANIASQLITALIYCWHYSRKTIIKVSPRLFKPTLAIYAEVLKIGIAMLFLQVFQAMSISLMQKASAKYGNEAVAAIGIVLKIVTLGSNIVYGFVKGFQPIAGYNYSAGNYPRLKQAIRWSLVLTTSYCILWTVVIFSFSTSIIGWFGEDVNMQKTAAEALNINTIMFFTLGFQFVYAAFYMSAGMGLHSLLLNVSRQGIIFIPIILILPTYWGLRGVLYTPMVADLLSTILTLFYAFKAKSVLYNKENPINIRMR</sequence>
<protein>
    <submittedName>
        <fullName evidence="8">Putative efflux protein, MATE family</fullName>
    </submittedName>
</protein>
<evidence type="ECO:0000256" key="6">
    <source>
        <dbReference type="ARBA" id="ARBA00023136"/>
    </source>
</evidence>
<keyword evidence="6 7" id="KW-0472">Membrane</keyword>
<dbReference type="Pfam" id="PF01554">
    <property type="entry name" value="MatE"/>
    <property type="match status" value="2"/>
</dbReference>
<dbReference type="Proteomes" id="UP000183040">
    <property type="component" value="Unassembled WGS sequence"/>
</dbReference>
<keyword evidence="3" id="KW-1003">Cell membrane</keyword>
<dbReference type="GO" id="GO:0015297">
    <property type="term" value="F:antiporter activity"/>
    <property type="evidence" value="ECO:0007669"/>
    <property type="project" value="InterPro"/>
</dbReference>
<dbReference type="EMBL" id="FNRP01000007">
    <property type="protein sequence ID" value="SEA49951.1"/>
    <property type="molecule type" value="Genomic_DNA"/>
</dbReference>
<evidence type="ECO:0000256" key="7">
    <source>
        <dbReference type="SAM" id="Phobius"/>
    </source>
</evidence>
<feature type="transmembrane region" description="Helical" evidence="7">
    <location>
        <begin position="21"/>
        <end position="41"/>
    </location>
</feature>
<feature type="transmembrane region" description="Helical" evidence="7">
    <location>
        <begin position="360"/>
        <end position="380"/>
    </location>
</feature>
<feature type="transmembrane region" description="Helical" evidence="7">
    <location>
        <begin position="322"/>
        <end position="348"/>
    </location>
</feature>
<feature type="transmembrane region" description="Helical" evidence="7">
    <location>
        <begin position="140"/>
        <end position="162"/>
    </location>
</feature>
<evidence type="ECO:0000256" key="4">
    <source>
        <dbReference type="ARBA" id="ARBA00022692"/>
    </source>
</evidence>
<feature type="transmembrane region" description="Helical" evidence="7">
    <location>
        <begin position="198"/>
        <end position="216"/>
    </location>
</feature>
<feature type="transmembrane region" description="Helical" evidence="7">
    <location>
        <begin position="237"/>
        <end position="261"/>
    </location>
</feature>
<gene>
    <name evidence="8" type="ORF">SAMN04487924_107100</name>
</gene>
<feature type="transmembrane region" description="Helical" evidence="7">
    <location>
        <begin position="273"/>
        <end position="295"/>
    </location>
</feature>
<dbReference type="RefSeq" id="WP_022199163.1">
    <property type="nucleotide sequence ID" value="NZ_CP042282.1"/>
</dbReference>
<keyword evidence="2" id="KW-0813">Transport</keyword>
<dbReference type="PANTHER" id="PTHR43823:SF3">
    <property type="entry name" value="MULTIDRUG EXPORT PROTEIN MEPA"/>
    <property type="match status" value="1"/>
</dbReference>
<evidence type="ECO:0000256" key="2">
    <source>
        <dbReference type="ARBA" id="ARBA00022448"/>
    </source>
</evidence>
<keyword evidence="5 7" id="KW-1133">Transmembrane helix</keyword>
<proteinExistence type="predicted"/>
<feature type="transmembrane region" description="Helical" evidence="7">
    <location>
        <begin position="419"/>
        <end position="438"/>
    </location>
</feature>
<dbReference type="PIRSF" id="PIRSF006603">
    <property type="entry name" value="DinF"/>
    <property type="match status" value="1"/>
</dbReference>
<evidence type="ECO:0000313" key="9">
    <source>
        <dbReference type="Proteomes" id="UP000183040"/>
    </source>
</evidence>
<evidence type="ECO:0000256" key="1">
    <source>
        <dbReference type="ARBA" id="ARBA00004651"/>
    </source>
</evidence>
<dbReference type="AlphaFoldDB" id="A0A1H4BP63"/>
<dbReference type="GO" id="GO:0042910">
    <property type="term" value="F:xenobiotic transmembrane transporter activity"/>
    <property type="evidence" value="ECO:0007669"/>
    <property type="project" value="InterPro"/>
</dbReference>
<evidence type="ECO:0000313" key="8">
    <source>
        <dbReference type="EMBL" id="SEA49951.1"/>
    </source>
</evidence>
<comment type="subcellular location">
    <subcellularLocation>
        <location evidence="1">Cell membrane</location>
        <topology evidence="1">Multi-pass membrane protein</topology>
    </subcellularLocation>
</comment>
<evidence type="ECO:0000256" key="3">
    <source>
        <dbReference type="ARBA" id="ARBA00022475"/>
    </source>
</evidence>
<reference evidence="8 9" key="1">
    <citation type="submission" date="2016-10" db="EMBL/GenBank/DDBJ databases">
        <authorList>
            <person name="de Groot N.N."/>
        </authorList>
    </citation>
    <scope>NUCLEOTIDE SEQUENCE [LARGE SCALE GENOMIC DNA]</scope>
    <source>
        <strain evidence="8 9">NLAE-zl-G339</strain>
    </source>
</reference>
<accession>A0A1H4BP63</accession>
<name>A0A1H4BP63_9BACE</name>
<keyword evidence="4 7" id="KW-0812">Transmembrane</keyword>
<dbReference type="InterPro" id="IPR051327">
    <property type="entry name" value="MATE_MepA_subfamily"/>
</dbReference>
<dbReference type="GO" id="GO:0005886">
    <property type="term" value="C:plasma membrane"/>
    <property type="evidence" value="ECO:0007669"/>
    <property type="project" value="UniProtKB-SubCell"/>
</dbReference>
<dbReference type="InterPro" id="IPR048279">
    <property type="entry name" value="MdtK-like"/>
</dbReference>
<evidence type="ECO:0000256" key="5">
    <source>
        <dbReference type="ARBA" id="ARBA00022989"/>
    </source>
</evidence>
<dbReference type="PANTHER" id="PTHR43823">
    <property type="entry name" value="SPORULATION PROTEIN YKVU"/>
    <property type="match status" value="1"/>
</dbReference>
<feature type="transmembrane region" description="Helical" evidence="7">
    <location>
        <begin position="53"/>
        <end position="82"/>
    </location>
</feature>
<organism evidence="8 9">
    <name type="scientific">Bacteroides xylanisolvens</name>
    <dbReference type="NCBI Taxonomy" id="371601"/>
    <lineage>
        <taxon>Bacteria</taxon>
        <taxon>Pseudomonadati</taxon>
        <taxon>Bacteroidota</taxon>
        <taxon>Bacteroidia</taxon>
        <taxon>Bacteroidales</taxon>
        <taxon>Bacteroidaceae</taxon>
        <taxon>Bacteroides</taxon>
    </lineage>
</organism>